<dbReference type="Proteomes" id="UP000295636">
    <property type="component" value="Unassembled WGS sequence"/>
</dbReference>
<reference evidence="2 3" key="1">
    <citation type="submission" date="2019-03" db="EMBL/GenBank/DDBJ databases">
        <title>This is whole genome sequence of Paenibacillus sp MS74 strain.</title>
        <authorList>
            <person name="Trinh H.N."/>
        </authorList>
    </citation>
    <scope>NUCLEOTIDE SEQUENCE [LARGE SCALE GENOMIC DNA]</scope>
    <source>
        <strain evidence="2 3">MS74</strain>
    </source>
</reference>
<dbReference type="EMBL" id="SMRT01000002">
    <property type="protein sequence ID" value="TDF99263.1"/>
    <property type="molecule type" value="Genomic_DNA"/>
</dbReference>
<organism evidence="2 3">
    <name type="scientific">Paenibacillus piri</name>
    <dbReference type="NCBI Taxonomy" id="2547395"/>
    <lineage>
        <taxon>Bacteria</taxon>
        <taxon>Bacillati</taxon>
        <taxon>Bacillota</taxon>
        <taxon>Bacilli</taxon>
        <taxon>Bacillales</taxon>
        <taxon>Paenibacillaceae</taxon>
        <taxon>Paenibacillus</taxon>
    </lineage>
</organism>
<feature type="region of interest" description="Disordered" evidence="1">
    <location>
        <begin position="17"/>
        <end position="38"/>
    </location>
</feature>
<evidence type="ECO:0000313" key="2">
    <source>
        <dbReference type="EMBL" id="TDF99263.1"/>
    </source>
</evidence>
<gene>
    <name evidence="2" type="ORF">E1757_05220</name>
</gene>
<dbReference type="InterPro" id="IPR024479">
    <property type="entry name" value="DUF3866"/>
</dbReference>
<dbReference type="Pfam" id="PF12982">
    <property type="entry name" value="DUF3866"/>
    <property type="match status" value="1"/>
</dbReference>
<proteinExistence type="predicted"/>
<dbReference type="OrthoDB" id="3401376at2"/>
<comment type="caution">
    <text evidence="2">The sequence shown here is derived from an EMBL/GenBank/DDBJ whole genome shotgun (WGS) entry which is preliminary data.</text>
</comment>
<evidence type="ECO:0000313" key="3">
    <source>
        <dbReference type="Proteomes" id="UP000295636"/>
    </source>
</evidence>
<evidence type="ECO:0000256" key="1">
    <source>
        <dbReference type="SAM" id="MobiDB-lite"/>
    </source>
</evidence>
<accession>A0A4R5KTN3</accession>
<dbReference type="RefSeq" id="WP_133225801.1">
    <property type="nucleotide sequence ID" value="NZ_SMRT01000002.1"/>
</dbReference>
<name>A0A4R5KTN3_9BACL</name>
<protein>
    <submittedName>
        <fullName evidence="2">DUF3866 family protein</fullName>
    </submittedName>
</protein>
<keyword evidence="3" id="KW-1185">Reference proteome</keyword>
<dbReference type="AlphaFoldDB" id="A0A4R5KTN3"/>
<sequence>MIEWKLGVVRRIRESEESDIRGAESAEANSLDGDPIGESVAEGDCAEDVITGESHGEVSRLQGSHEDGARAAGRLRWADVQLADGSAAAAVYETDLYPCLAAGDWVMLNTTAETLRLGSGGVHFVHAVLPVPDNSGGYQKSLERIHVNQRIDPQGGHIMKLRYTSLQRAVLAAEEPVSPHHAFFRSEPQALDGMPVFVGELHSMLPAAVCMIRRLQERSGREHPCRIAYVMSDGGSLPIAFSRHAAALGKLGWLAGTITYGHAYGGDLETVNKYTALLAAKHILHADMTIVAMGPGSVGTSTRLGFSGLETGEILNAVIALQGQPVIIPRLSTTERRERHFGISHHTLTVLRLIAQPGVLTPLPELEGGAGDRLRLQAEQSGIALRHHLEWIKVSSAAELETVFHTYPLPITSMGRGLRDDPAFFAGIEAAVSAGWSRWLTDKR</sequence>